<comment type="function">
    <text evidence="9 10">Catalyzes the ferrous insertion into protoporphyrin IX.</text>
</comment>
<evidence type="ECO:0000256" key="10">
    <source>
        <dbReference type="RuleBase" id="RU000607"/>
    </source>
</evidence>
<dbReference type="InterPro" id="IPR001015">
    <property type="entry name" value="Ferrochelatase"/>
</dbReference>
<dbReference type="AlphaFoldDB" id="A0AA37TUC6"/>
<dbReference type="SUPFAM" id="SSF53800">
    <property type="entry name" value="Chelatase"/>
    <property type="match status" value="1"/>
</dbReference>
<dbReference type="FunFam" id="3.40.50.1400:FF:000002">
    <property type="entry name" value="Ferrochelatase"/>
    <property type="match status" value="1"/>
</dbReference>
<feature type="binding site" evidence="9">
    <location>
        <position position="202"/>
    </location>
    <ligand>
        <name>Fe(2+)</name>
        <dbReference type="ChEBI" id="CHEBI:29033"/>
    </ligand>
</feature>
<keyword evidence="12" id="KW-1185">Reference proteome</keyword>
<evidence type="ECO:0000256" key="7">
    <source>
        <dbReference type="ARBA" id="ARBA00023244"/>
    </source>
</evidence>
<evidence type="ECO:0000256" key="5">
    <source>
        <dbReference type="ARBA" id="ARBA00023133"/>
    </source>
</evidence>
<proteinExistence type="inferred from homology"/>
<evidence type="ECO:0000256" key="1">
    <source>
        <dbReference type="ARBA" id="ARBA00007718"/>
    </source>
</evidence>
<keyword evidence="5 9" id="KW-0350">Heme biosynthesis</keyword>
<keyword evidence="6 9" id="KW-0456">Lyase</keyword>
<evidence type="ECO:0000256" key="2">
    <source>
        <dbReference type="ARBA" id="ARBA00022490"/>
    </source>
</evidence>
<dbReference type="Pfam" id="PF00762">
    <property type="entry name" value="Ferrochelatase"/>
    <property type="match status" value="1"/>
</dbReference>
<dbReference type="RefSeq" id="WP_095497531.1">
    <property type="nucleotide sequence ID" value="NZ_BSPO01000002.1"/>
</dbReference>
<dbReference type="PANTHER" id="PTHR11108:SF1">
    <property type="entry name" value="FERROCHELATASE, MITOCHONDRIAL"/>
    <property type="match status" value="1"/>
</dbReference>
<reference evidence="11 12" key="1">
    <citation type="journal article" date="2014" name="Int. J. Syst. Evol. Microbiol.">
        <title>Complete genome sequence of Corynebacterium casei LMG S-19264T (=DSM 44701T), isolated from a smear-ripened cheese.</title>
        <authorList>
            <consortium name="US DOE Joint Genome Institute (JGI-PGF)"/>
            <person name="Walter F."/>
            <person name="Albersmeier A."/>
            <person name="Kalinowski J."/>
            <person name="Ruckert C."/>
        </authorList>
    </citation>
    <scope>NUCLEOTIDE SEQUENCE [LARGE SCALE GENOMIC DNA]</scope>
    <source>
        <strain evidence="11 12">NBRC 112785</strain>
    </source>
</reference>
<dbReference type="Proteomes" id="UP001157439">
    <property type="component" value="Unassembled WGS sequence"/>
</dbReference>
<dbReference type="GO" id="GO:0006783">
    <property type="term" value="P:heme biosynthetic process"/>
    <property type="evidence" value="ECO:0007669"/>
    <property type="project" value="UniProtKB-UniRule"/>
</dbReference>
<dbReference type="HAMAP" id="MF_00323">
    <property type="entry name" value="Ferrochelatase"/>
    <property type="match status" value="1"/>
</dbReference>
<evidence type="ECO:0000313" key="11">
    <source>
        <dbReference type="EMBL" id="GLS82885.1"/>
    </source>
</evidence>
<dbReference type="CDD" id="cd00419">
    <property type="entry name" value="Ferrochelatase_C"/>
    <property type="match status" value="1"/>
</dbReference>
<dbReference type="GO" id="GO:0004325">
    <property type="term" value="F:ferrochelatase activity"/>
    <property type="evidence" value="ECO:0007669"/>
    <property type="project" value="UniProtKB-UniRule"/>
</dbReference>
<comment type="catalytic activity">
    <reaction evidence="8">
        <text>Fe-coproporphyrin III + 2 H(+) = coproporphyrin III + Fe(2+)</text>
        <dbReference type="Rhea" id="RHEA:49572"/>
        <dbReference type="ChEBI" id="CHEBI:15378"/>
        <dbReference type="ChEBI" id="CHEBI:29033"/>
        <dbReference type="ChEBI" id="CHEBI:68438"/>
        <dbReference type="ChEBI" id="CHEBI:131725"/>
        <dbReference type="EC" id="4.99.1.9"/>
    </reaction>
    <physiologicalReaction direction="right-to-left" evidence="8">
        <dbReference type="Rhea" id="RHEA:49574"/>
    </physiologicalReaction>
</comment>
<name>A0AA37TUC6_9GAMM</name>
<evidence type="ECO:0000256" key="3">
    <source>
        <dbReference type="ARBA" id="ARBA00022723"/>
    </source>
</evidence>
<keyword evidence="7 9" id="KW-0627">Porphyrin biosynthesis</keyword>
<comment type="catalytic activity">
    <reaction evidence="9 10">
        <text>heme b + 2 H(+) = protoporphyrin IX + Fe(2+)</text>
        <dbReference type="Rhea" id="RHEA:22584"/>
        <dbReference type="ChEBI" id="CHEBI:15378"/>
        <dbReference type="ChEBI" id="CHEBI:29033"/>
        <dbReference type="ChEBI" id="CHEBI:57306"/>
        <dbReference type="ChEBI" id="CHEBI:60344"/>
        <dbReference type="EC" id="4.98.1.1"/>
    </reaction>
</comment>
<evidence type="ECO:0000256" key="8">
    <source>
        <dbReference type="ARBA" id="ARBA00024536"/>
    </source>
</evidence>
<dbReference type="GO" id="GO:0046872">
    <property type="term" value="F:metal ion binding"/>
    <property type="evidence" value="ECO:0007669"/>
    <property type="project" value="UniProtKB-KW"/>
</dbReference>
<protein>
    <recommendedName>
        <fullName evidence="9 10">Ferrochelatase</fullName>
        <ecNumber evidence="9 10">4.98.1.1</ecNumber>
    </recommendedName>
    <alternativeName>
        <fullName evidence="9">Heme synthase</fullName>
    </alternativeName>
    <alternativeName>
        <fullName evidence="9">Protoheme ferro-lyase</fullName>
    </alternativeName>
</protein>
<gene>
    <name evidence="11" type="primary">hemH1</name>
    <name evidence="9" type="synonym">hemH</name>
    <name evidence="11" type="ORF">GCM10007894_08620</name>
</gene>
<feature type="binding site" evidence="9">
    <location>
        <position position="283"/>
    </location>
    <ligand>
        <name>Fe(2+)</name>
        <dbReference type="ChEBI" id="CHEBI:29033"/>
    </ligand>
</feature>
<sequence>MTTTNYNRHGVLLVNLGTPEAPTAAGVRAFLKEFLSDPRVVDLNPLLWKPILYGIILNVRPAKVAKAYQSIWTEQGSPLMNVSKLQHQALTSKLKELTGEDIPVELGMTYGTPSLNDGVKRLEAQGVDKIVVLPLYPQYSCSTVAPVSDGLAKAMLSRRNVPELRMIKEYHADEHYIACLAESVNKHWAEHGQADKLVLSFHGVPQRYVDEGDPYQEQCLATGQALADKLELSPEQWQLCFQSRFGKEPWLQPYTDETVSAMPEQGIKSIDIICPAFSADCLETLEEIAEEVRDEFMEAGGESYRYIPCLNDDDGHIEMMAKLVLGQLKGF</sequence>
<evidence type="ECO:0000256" key="9">
    <source>
        <dbReference type="HAMAP-Rule" id="MF_00323"/>
    </source>
</evidence>
<organism evidence="11 12">
    <name type="scientific">Paraferrimonas haliotis</name>
    <dbReference type="NCBI Taxonomy" id="2013866"/>
    <lineage>
        <taxon>Bacteria</taxon>
        <taxon>Pseudomonadati</taxon>
        <taxon>Pseudomonadota</taxon>
        <taxon>Gammaproteobacteria</taxon>
        <taxon>Alteromonadales</taxon>
        <taxon>Ferrimonadaceae</taxon>
        <taxon>Paraferrimonas</taxon>
    </lineage>
</organism>
<evidence type="ECO:0000313" key="12">
    <source>
        <dbReference type="Proteomes" id="UP001157439"/>
    </source>
</evidence>
<dbReference type="NCBIfam" id="TIGR00109">
    <property type="entry name" value="hemH"/>
    <property type="match status" value="1"/>
</dbReference>
<dbReference type="InterPro" id="IPR033659">
    <property type="entry name" value="Ferrochelatase_N"/>
</dbReference>
<dbReference type="Gene3D" id="3.40.50.1400">
    <property type="match status" value="2"/>
</dbReference>
<dbReference type="InterPro" id="IPR019772">
    <property type="entry name" value="Ferrochelatase_AS"/>
</dbReference>
<dbReference type="EMBL" id="BSPO01000002">
    <property type="protein sequence ID" value="GLS82885.1"/>
    <property type="molecule type" value="Genomic_DNA"/>
</dbReference>
<evidence type="ECO:0000256" key="6">
    <source>
        <dbReference type="ARBA" id="ARBA00023239"/>
    </source>
</evidence>
<keyword evidence="3 9" id="KW-0479">Metal-binding</keyword>
<dbReference type="GO" id="GO:0005737">
    <property type="term" value="C:cytoplasm"/>
    <property type="evidence" value="ECO:0007669"/>
    <property type="project" value="UniProtKB-SubCell"/>
</dbReference>
<dbReference type="EC" id="4.98.1.1" evidence="9 10"/>
<dbReference type="CDD" id="cd03411">
    <property type="entry name" value="Ferrochelatase_N"/>
    <property type="match status" value="1"/>
</dbReference>
<dbReference type="PANTHER" id="PTHR11108">
    <property type="entry name" value="FERROCHELATASE"/>
    <property type="match status" value="1"/>
</dbReference>
<comment type="subcellular location">
    <subcellularLocation>
        <location evidence="9 10">Cytoplasm</location>
    </subcellularLocation>
</comment>
<dbReference type="InterPro" id="IPR033644">
    <property type="entry name" value="Ferrochelatase_C"/>
</dbReference>
<comment type="caution">
    <text evidence="11">The sequence shown here is derived from an EMBL/GenBank/DDBJ whole genome shotgun (WGS) entry which is preliminary data.</text>
</comment>
<keyword evidence="4 9" id="KW-0408">Iron</keyword>
<dbReference type="PROSITE" id="PS00534">
    <property type="entry name" value="FERROCHELATASE"/>
    <property type="match status" value="1"/>
</dbReference>
<evidence type="ECO:0000256" key="4">
    <source>
        <dbReference type="ARBA" id="ARBA00023004"/>
    </source>
</evidence>
<accession>A0AA37TUC6</accession>
<keyword evidence="2 9" id="KW-0963">Cytoplasm</keyword>
<comment type="pathway">
    <text evidence="9 10">Porphyrin-containing compound metabolism; protoheme biosynthesis; protoheme from protoporphyrin-IX: step 1/1.</text>
</comment>
<comment type="similarity">
    <text evidence="1 9 10">Belongs to the ferrochelatase family.</text>
</comment>